<feature type="region of interest" description="Disordered" evidence="14">
    <location>
        <begin position="2862"/>
        <end position="2882"/>
    </location>
</feature>
<keyword evidence="20" id="KW-1185">Reference proteome</keyword>
<dbReference type="CDD" id="cd00051">
    <property type="entry name" value="EFh"/>
    <property type="match status" value="1"/>
</dbReference>
<feature type="region of interest" description="Disordered" evidence="14">
    <location>
        <begin position="5164"/>
        <end position="5221"/>
    </location>
</feature>
<dbReference type="GO" id="GO:0042060">
    <property type="term" value="P:wound healing"/>
    <property type="evidence" value="ECO:0007669"/>
    <property type="project" value="TreeGrafter"/>
</dbReference>
<dbReference type="PROSITE" id="PS51460">
    <property type="entry name" value="GAR"/>
    <property type="match status" value="1"/>
</dbReference>
<dbReference type="EMBL" id="VZRG01001537">
    <property type="protein sequence ID" value="NWT56824.1"/>
    <property type="molecule type" value="Genomic_DNA"/>
</dbReference>
<dbReference type="InterPro" id="IPR049538">
    <property type="entry name" value="PCN-like_spectrin-like_rpt"/>
</dbReference>
<evidence type="ECO:0000256" key="1">
    <source>
        <dbReference type="ARBA" id="ARBA00004236"/>
    </source>
</evidence>
<dbReference type="FunFam" id="3.30.920.20:FF:000002">
    <property type="entry name" value="dystonin isoform X1"/>
    <property type="match status" value="1"/>
</dbReference>
<dbReference type="SMART" id="SM00243">
    <property type="entry name" value="GAS2"/>
    <property type="match status" value="1"/>
</dbReference>
<feature type="compositionally biased region" description="Polar residues" evidence="14">
    <location>
        <begin position="5288"/>
        <end position="5306"/>
    </location>
</feature>
<dbReference type="Gene3D" id="1.10.238.10">
    <property type="entry name" value="EF-hand"/>
    <property type="match status" value="1"/>
</dbReference>
<feature type="coiled-coil region" evidence="13">
    <location>
        <begin position="2717"/>
        <end position="2744"/>
    </location>
</feature>
<dbReference type="SMART" id="SM00033">
    <property type="entry name" value="CH"/>
    <property type="match status" value="1"/>
</dbReference>
<dbReference type="Pfam" id="PF21020">
    <property type="entry name" value="Spectrin_4"/>
    <property type="match status" value="1"/>
</dbReference>
<dbReference type="GO" id="GO:0005886">
    <property type="term" value="C:plasma membrane"/>
    <property type="evidence" value="ECO:0007669"/>
    <property type="project" value="UniProtKB-SubCell"/>
</dbReference>
<dbReference type="CDD" id="cd21239">
    <property type="entry name" value="CH_DYST_rpt2"/>
    <property type="match status" value="1"/>
</dbReference>
<dbReference type="PROSITE" id="PS50222">
    <property type="entry name" value="EF_HAND_2"/>
    <property type="match status" value="2"/>
</dbReference>
<evidence type="ECO:0000256" key="10">
    <source>
        <dbReference type="ARBA" id="ARBA00023136"/>
    </source>
</evidence>
<dbReference type="Pfam" id="PF17902">
    <property type="entry name" value="SH3_10"/>
    <property type="match status" value="1"/>
</dbReference>
<evidence type="ECO:0000259" key="16">
    <source>
        <dbReference type="PROSITE" id="PS50021"/>
    </source>
</evidence>
<comment type="subcellular location">
    <subcellularLocation>
        <location evidence="1">Cell membrane</location>
    </subcellularLocation>
    <subcellularLocation>
        <location evidence="2">Cytoplasm</location>
        <location evidence="2">Cytoskeleton</location>
    </subcellularLocation>
</comment>
<dbReference type="Pfam" id="PF02187">
    <property type="entry name" value="GAS2"/>
    <property type="match status" value="1"/>
</dbReference>
<gene>
    <name evidence="19" type="primary">Dst</name>
    <name evidence="19" type="ORF">ERYMCC_R08179</name>
</gene>
<dbReference type="FunFam" id="1.20.58.60:FF:000093">
    <property type="entry name" value="dystonin isoform X1"/>
    <property type="match status" value="1"/>
</dbReference>
<dbReference type="SUPFAM" id="SSF47576">
    <property type="entry name" value="Calponin-homology domain, CH-domain"/>
    <property type="match status" value="1"/>
</dbReference>
<dbReference type="GO" id="GO:0005509">
    <property type="term" value="F:calcium ion binding"/>
    <property type="evidence" value="ECO:0007669"/>
    <property type="project" value="InterPro"/>
</dbReference>
<dbReference type="FunFam" id="1.10.238.10:FF:000013">
    <property type="entry name" value="Microtubule-actin cross-linking factor 1"/>
    <property type="match status" value="1"/>
</dbReference>
<feature type="coiled-coil region" evidence="13">
    <location>
        <begin position="3990"/>
        <end position="4017"/>
    </location>
</feature>
<evidence type="ECO:0000256" key="13">
    <source>
        <dbReference type="SAM" id="Coils"/>
    </source>
</evidence>
<dbReference type="InterPro" id="IPR018159">
    <property type="entry name" value="Spectrin/alpha-actinin"/>
</dbReference>
<reference evidence="19 20" key="1">
    <citation type="submission" date="2019-09" db="EMBL/GenBank/DDBJ databases">
        <title>Bird 10,000 Genomes (B10K) Project - Family phase.</title>
        <authorList>
            <person name="Zhang G."/>
        </authorList>
    </citation>
    <scope>NUCLEOTIDE SEQUENCE [LARGE SCALE GENOMIC DNA]</scope>
    <source>
        <strain evidence="19">B10K-DU-002-60</strain>
        <tissue evidence="19">Muscle</tissue>
    </source>
</reference>
<dbReference type="Gene3D" id="1.10.418.10">
    <property type="entry name" value="Calponin-like domain"/>
    <property type="match status" value="1"/>
</dbReference>
<keyword evidence="7" id="KW-0479">Metal-binding</keyword>
<feature type="coiled-coil region" evidence="13">
    <location>
        <begin position="1290"/>
        <end position="1318"/>
    </location>
</feature>
<dbReference type="FunFam" id="1.20.58.60:FF:000392">
    <property type="entry name" value="Dystonin"/>
    <property type="match status" value="1"/>
</dbReference>
<dbReference type="PROSITE" id="PS00018">
    <property type="entry name" value="EF_HAND_1"/>
    <property type="match status" value="2"/>
</dbReference>
<feature type="non-terminal residue" evidence="19">
    <location>
        <position position="1"/>
    </location>
</feature>
<dbReference type="InterPro" id="IPR043197">
    <property type="entry name" value="Plakin"/>
</dbReference>
<feature type="coiled-coil region" evidence="13">
    <location>
        <begin position="4249"/>
        <end position="4280"/>
    </location>
</feature>
<dbReference type="FunFam" id="1.20.58.60:FF:000121">
    <property type="entry name" value="dystonin isoform X1"/>
    <property type="match status" value="1"/>
</dbReference>
<dbReference type="FunFam" id="1.20.58.60:FF:000077">
    <property type="entry name" value="dystonin isoform X1"/>
    <property type="match status" value="1"/>
</dbReference>
<evidence type="ECO:0000259" key="18">
    <source>
        <dbReference type="PROSITE" id="PS51460"/>
    </source>
</evidence>
<evidence type="ECO:0000256" key="14">
    <source>
        <dbReference type="SAM" id="MobiDB-lite"/>
    </source>
</evidence>
<keyword evidence="13" id="KW-0175">Coiled coil</keyword>
<dbReference type="InterPro" id="IPR002017">
    <property type="entry name" value="Spectrin_repeat"/>
</dbReference>
<feature type="region of interest" description="Disordered" evidence="14">
    <location>
        <begin position="5126"/>
        <end position="5146"/>
    </location>
</feature>
<dbReference type="InterPro" id="IPR018247">
    <property type="entry name" value="EF_Hand_1_Ca_BS"/>
</dbReference>
<dbReference type="FunFam" id="1.20.58.60:FF:000021">
    <property type="entry name" value="Microtubule-actin cross-linking factor 1"/>
    <property type="match status" value="1"/>
</dbReference>
<evidence type="ECO:0000256" key="5">
    <source>
        <dbReference type="ARBA" id="ARBA00022490"/>
    </source>
</evidence>
<evidence type="ECO:0000256" key="12">
    <source>
        <dbReference type="PROSITE-ProRule" id="PRU00192"/>
    </source>
</evidence>
<dbReference type="Gene3D" id="3.30.920.20">
    <property type="entry name" value="Gas2-like domain"/>
    <property type="match status" value="1"/>
</dbReference>
<feature type="domain" description="EF-hand" evidence="17">
    <location>
        <begin position="4966"/>
        <end position="5001"/>
    </location>
</feature>
<keyword evidence="9" id="KW-0106">Calcium</keyword>
<dbReference type="FunFam" id="1.20.58.60:FF:000008">
    <property type="entry name" value="microtubule-actin cross-linking factor 1"/>
    <property type="match status" value="2"/>
</dbReference>
<dbReference type="InterPro" id="IPR011992">
    <property type="entry name" value="EF-hand-dom_pair"/>
</dbReference>
<evidence type="ECO:0000256" key="6">
    <source>
        <dbReference type="ARBA" id="ARBA00022553"/>
    </source>
</evidence>
<feature type="coiled-coil region" evidence="13">
    <location>
        <begin position="3009"/>
        <end position="3071"/>
    </location>
</feature>
<sequence>ISDIHVTGESEDMSAKERLLLWSQQTTEGYAGIRCENFTTCWRDGRLFNAIIHKYRQVLCLLPWKMPDLIDMNTVAVQSNLANLEHAFFVAEKLGVARLLDPEDVDVSSPDEKSVITYVSSLYDAFPKVPEGGEGISANDVEVKWVEYQNMVNYLMQWIRHHVTIMSDRTFPNSPVELKALYNQYLQFKETEIPPKETDKAKIKHLYKLLEVWIEFGRIKLSQGYHPNDIEKEWGKLIIAMLEREKTLRPEVERLEMLQQIANRIQRDSRSCEDKLILARNALQSDTKRLESGLQFQHEAEIAGYLLESENLLRQQVIDAQILIDGKYYQADQLVQRVAKLRDDLMALRTECSSVYNKGHVLTTEQTKLMISGITESLNSGFTTNLTPELNAAMTQGLTPTLTSSSLTSGLSSGLTSRLTPTITPAYPSGIPPRLIQSYVTGVDSGTLQTLKLMQIRKPLMKSAFVDQNLTEEEVNMKFVQDLLSWVEEMQVQLDRAEWGSDLPSVESHLENHKNVHKAIEEFESSLKEAKISEIQMTAPLKLSYAEKLHKLESQYSKLLNTSRNQERHLDTLHNFVSRATRELIWLNEKEEEEVAYDWSERNPNITRKKEYHAELMRELDEKEEVIKSVQEIAEQLLLENHPARLTIEAYRAAMQTQWSWILQLCHCVEQHLRENAAYFEFFSDAKDAMEYLKNLKDTIYRKYSCDRSSSLHRLEDLVQESMEEKEQLLQYKSTVAGLVGRAKAIIQLKPRNPDCVLKTSIPIKAICDYRQIEITIYKDDECVLANNSHRAKWKVISPSGNEAMVPSVCFTVPPPNKEAIDTANRIEQQFQNVLALWHESHVNMKSVVSWHYLTNEIEAVRAGNVASIKTMLPGEHQQVLSNLQSRFDDFVEDSQESKIFTSSDTAQLEREVNVCKQYYQELLKSAEREEQEESIYNLYISEVRNIRLRLESCEERLIRQIRTPMERDDVHENVLRISEQEKLKKELDRLKDDLGVITEKCEEFFSQAAGSPSVPTLRSELNVVIQNMNQVYSMSSIFIDKLKTINLVLTNTQTAESLVKHYETKLCEEEAVTADKNNIENLMGTLKQWRSEVDEKRQTFHALEDELQKAKMISDQMFKMHKERDLDFDWHKEKVDQLAERWQNVHSQIENRLRDLEGINKSLKYYKDTYNSLDTWIQQVEDTQRKIQETHPENSKALAKQLNQHKMLISEIEMKQSKIDECQKYSEQYSAAVKDYELQTMTYRAMVDSQQKSPVKRRRMQSSSDFIIQEFMDLRTRYTALVTLMTQYIKFAGDSLKRLEEEEKSVEEEKKEHVEKAGDLLKWVSNLSKTLSKEEGEKAEKTDLPKQQISLHEMSTKKEQIAEALQTTQSFLAKHSDKMTDEERHEMEKQVRSLQESYSLLSNEALKQMQEAHLGGEKMEGKDVAERQQEYKEKLQEICDLLTQTENRLLGQRQSFVIGDSKAELEQYQTKQEEIQKDMRTSAQTLAEIVKNTETFLKENGEKLSQEDKTILEQKLNEAKTKCLLLSQKAEESKKELDKAMTTAIKQETEKVAAIEQLEESKNTIENLLDWLSNVDKEAEHGRKFKQVIEQNGTHFEEGDAKVFKGEEDDVNGNLLEMQQDIETRVDGLVKSIDDNLNQQYQKVKAQHEKIISQQQAIIVATQSAQTLLEKQGHYLTPEEKDKMQRNMKELKAQYESALAESERKMKLTHSLREELEKFDADYSEFETWLQQAEQELDNLEAGASDFSGIMVKLKRQKSFSEDVISHKGDLRYITISGQRVLDAARSCSKRDGVKVDKDGIDTSATYAEVQNKLDKASDRFKSLYTKCSILGNNLKDLVDKYQHYEDASSGLLSGLQASEIAVNKQLSEPIAVDPKNLQRQLEETKVLQGQVSNHQIAVEKLKKAAEVLLDTRGELTPDKDEIQKTLDDIVERYDNLSKSVNERNERLQVTLTRSLSVQDGLDEMLDWMEGVEKSLKEQDQVPLNSAAIQDIISKSIMLEQDIAGRQSSINTMNEKVKKFMETADPSTASTLQAKMSELAGRFSEASNKHREKLMKMEELKTKVELFEGLSTKLQSFLDEKNQALSETEALRKDVSEVSQYMQEASVELAQHKKDLEILKQLLEELSFHALPGDKALVLEKVNALSKKFKEVEGTIKEKEEDVSSCQKQMDSFELLVESLKKWIKETTERIPAAQPSLNTEELKKPLEDTLNLKDEWTLKAPELQKMNSRGTLLCNLITAVTSPAKLRAVAKSGGTILNGDGGAPETQDFLKNKELTTVQQAMSNVNHSYEDLGVLLNEKISELESMLSKMQNIQEESASMMHWLQKMDKTASEWETAPTDSEAVKAQVEQHKLFETELKQSANKVQELKDKVTELLEKNPDSPEAPKWRQTLDKIDSKWKELNQVTSERQQKLEESSNYLIQFQTAEAQLKHWLVEKELMVSVLGPLSIDPNMLNTQKQQVQILLKEFDTRKLQYEQLTMAGQGILERPGEHPPSHEIVKEQLAAVAQKWDSLTSQLKKRCDRIDQAIVKSTEYQSLLRNLSDKLSALNSKLSSSLAVSTQPNAVKQQLEIAKEMKEEIKQEMKNINAAQTLCKELSALVGEEYLKAELTRQLDGILKSFKDIEQKSDDHVQQLQSAYTTSHQFQQMSKDFQAWLSKKKEELNQACPVSAKLDALQSLIEEQKDFKKTMTNQISSYERIVAEGESILQKTQGDDKAELQSQIATLKNNWDEMNKQVKEREDKLADCLEKALKYKQHVENLQPWIEKCQSNLCELKVGINPVEIEDSIVQVRAWQKDLDKHHGMVELLNNSAESLLNASQTDKEIVQEETKMLNQNVKLVTEQLHKKRECLENMAQRLKEFQDSSRETERQLKSAKEHLEAHDSLGPQSFSNKHLTVMQAQQKALQALKPHVDLAKKLAQDLVVEASDSAGVSDLLLQAESLEQEYTAVKQQIEDRCSFLETKLQGIGHFQNSIREMFSQFAEFDDELDSMAPVGRDLKVLHSQREDIKHFMKKLEDLIMNNENANKNCKIMLATEGEASPDLVGIKRDLEALNKQCNKLLDRAKAREDQVEGTICRVEEFYSKLKEFTSLLGRAEEHEESQGPVGMETEAINQQLNTFKVFQKEEIEPLQVKQQEVNWLGQGLIQSAAKSTNTENLEHDLEDVNTRWKTLNKKVAQRAAQLQEALLHCGRFQDALESLLSWLIDTEDLVANQKPPSAEFKVVKAQIQEQKLLQRLLDDRKPTVEAIKREGEKIAESAEPADRVKILKQLSFLDSRWDTLLSKAETRNRQLEGISVVAQQFHEALEPLVEWLTATEKRLANAEPIGTQASKLQQQISQHKALEDDVLAHSKSLHQAISAGQSLKTMSSREDKDVVQEKLDSAQARYIEIQEKSNSRSELLQQAYSNAQIFGEDEVELMNWLNEIHDKLNKLSVQDCNTELLEKQHSELLDLQEEILLRKQNVDLAIQNGLELLKQTTGDEVVIVQDKLEGIKARYKDITKLSSDVSKTLEQALQLAGQLHSTHEELCKWLDEVEMELLLYETQIPKGEELSQVQERQKELKKQAKNNKGLVDTLNEVGSAFLELVPWRAREGLDKMITEDNERYRLVSDTISQKVDEIDAAILRSQQFDQAADAEFAWIAETEKKLMSLGDIRLEQDQTTAQLQVQKAFTMEILRHKDTIDELVKSGDKIMKTCTEEEKQMMKKKIESLLQKYDAVCQMNSERNLQLERAQSLVNQFWETYEELWPWLTETEMVISQLPAPALEYETLKQQQEEHRQLRELIAEHKPHIDKMNKTGPQLLELSPGEGFSIQEKYVAADTLYSKIKEDVKKRALALDEAISQCTQFHDKIDPTLESLKRIVERLRQPPSISAEVEKIKEQISENKNVSVDLEKLQPVYETLKQRGEEMIARSEGADKDMSAKAVQEKLDQMVLIWEDIQTLTEEREAKLLDVMELAEKFWCDHMALVATIKDTQDFIRELEGPGVDPSVVKQQQEAAEAAKEEIDGLQEELEAVVSLGSELRAACGEPDKPIVNKSIDELNSAWDALNKTWKERVDKLGEAMQAAVQYQDGLQALFDWVDIAGSKLACMSPVGTDLETVKQQTEELKQFKTEAYQQQIEMERLNHQAELLLKKATQESDKHTVQDPLSELRLLWDSLEDKIISRQHKLEGALLALGQFQHALDELLAWLTHTEDLLNEQKPVGGDPKAIEIELAKHHVLQNDVFAHQSTVEAVKKAGNDLIESSAVEEASNLRSKLELLNRRWQKLLEKTEQRKQQLDSALIQAQGFHGEVEDLQQWLTDTERQLLASKPVGGLPETAREQLNAHMELCAAFEAKEETYKCLMQKGQQMLARCPESAETNVEQDINNLKEKWESVQTKLSERKTKLEEALSLAMEFHNSLQDFINWLTQAEQTLTAASRPSLILDTVLFQIDEHKVFATEVNSHRDQIIELDKTGTHLKYFSQKQDVVLIKNLLISVQSRWEKVVQRLVERGRALDDARKRAKQFHEAWHKLMEWLEESEKSLDSDLEIANDPDKIKMQLAQHKEFQKSLGAKHSVYDTTNRTGRSLKEKTTLADDNLKLDDMLSELRDKWDTICGKSVERQNKLEEALLFSGQFTDALQALIDWLYKIEPQLAEDQPVHGDIDLVMNLIDNHKVFQKELGKRTSSVQALKRSARELIEGSRDDSSWVKVQMQELSTRWETVCALSVSKQTRLEQALRQAEEFHSVVHVLLEWLAEAEQALRFHGILPDDEEALRTLIEQHREFMKKLEEKKAELNKATGMGEAILAICHPDSITTIKHWITIIRARFEEVLAWAKQHHQRLAGALAGLIANQELLEALLSWLQWAETTLTEKDKEAIPQEIEEVKALIAEHQTFMEEMTRKQPDVDKVTKTYKRKALEPSPVQSHIPVLDKGRAGRKRSPTPGIYLSAAQAQIETKNPRVNLLLREFANFDFDIWRKKYMRWMNHKKSRVMDFFRRIDKDQDGKITRQEFIDGILSSKFPTSRLEMSAVADIFDRDGDGYIDYYEFVAALHPNKDAYKPLTDADKIEDEVTRQVAKCKCAKRFQVEQIGDNKYRVSLLSTSFGDSQQLRLVRILRSTVMVRVGGGWMALDEFLVKNDPCRVHHHGSKMLRSESNSSITTQPTIAKGRTNVELREKFILADGASQSMAAFRPRGRRSRPSSRGASPNRSTSLSSQAGQAAAPQAVNTSTPKGTPIQGSKLRLPGYLSGKGFHSGEDSGILSTAATRVRAQFAETRRTPSRPGSRAGSKAGSRSSSRRGSDASDFDISEIQSVCSDMSETVPATSRPTPRAGSRPGSAKPSKIPTPQRRPLASKSDKSLKR</sequence>
<evidence type="ECO:0000259" key="15">
    <source>
        <dbReference type="PROSITE" id="PS50002"/>
    </source>
</evidence>
<keyword evidence="8" id="KW-0677">Repeat</keyword>
<dbReference type="GO" id="GO:0008017">
    <property type="term" value="F:microtubule binding"/>
    <property type="evidence" value="ECO:0007669"/>
    <property type="project" value="InterPro"/>
</dbReference>
<dbReference type="FunFam" id="1.20.58.60:FF:000098">
    <property type="entry name" value="dystonin isoform X3"/>
    <property type="match status" value="1"/>
</dbReference>
<feature type="compositionally biased region" description="Polar residues" evidence="14">
    <location>
        <begin position="5132"/>
        <end position="5143"/>
    </location>
</feature>
<feature type="compositionally biased region" description="Low complexity" evidence="14">
    <location>
        <begin position="5180"/>
        <end position="5204"/>
    </location>
</feature>
<dbReference type="PROSITE" id="PS50002">
    <property type="entry name" value="SH3"/>
    <property type="match status" value="1"/>
</dbReference>
<evidence type="ECO:0000259" key="17">
    <source>
        <dbReference type="PROSITE" id="PS50222"/>
    </source>
</evidence>
<dbReference type="FunFam" id="1.20.58.60:FF:000122">
    <property type="entry name" value="dystonin isoform X1"/>
    <property type="match status" value="1"/>
</dbReference>
<feature type="domain" description="Calponin-homology (CH)" evidence="16">
    <location>
        <begin position="13"/>
        <end position="127"/>
    </location>
</feature>
<dbReference type="InterPro" id="IPR036872">
    <property type="entry name" value="CH_dom_sf"/>
</dbReference>
<proteinExistence type="predicted"/>
<feature type="coiled-coil region" evidence="13">
    <location>
        <begin position="2103"/>
        <end position="2177"/>
    </location>
</feature>
<feature type="compositionally biased region" description="Low complexity" evidence="14">
    <location>
        <begin position="5259"/>
        <end position="5273"/>
    </location>
</feature>
<protein>
    <submittedName>
        <fullName evidence="19">DYST protein</fullName>
    </submittedName>
</protein>
<dbReference type="FunFam" id="2.30.30.40:FF:000011">
    <property type="entry name" value="Microtubule-actin cross-linking factor 1"/>
    <property type="match status" value="1"/>
</dbReference>
<dbReference type="InterPro" id="IPR003108">
    <property type="entry name" value="GAR_dom"/>
</dbReference>
<dbReference type="CDD" id="cd00176">
    <property type="entry name" value="SPEC"/>
    <property type="match status" value="17"/>
</dbReference>
<dbReference type="GO" id="GO:0045104">
    <property type="term" value="P:intermediate filament cytoskeleton organization"/>
    <property type="evidence" value="ECO:0007669"/>
    <property type="project" value="InterPro"/>
</dbReference>
<dbReference type="SUPFAM" id="SSF46966">
    <property type="entry name" value="Spectrin repeat"/>
    <property type="match status" value="26"/>
</dbReference>
<dbReference type="FunFam" id="1.20.58.60:FF:000010">
    <property type="entry name" value="plectin isoform X2"/>
    <property type="match status" value="1"/>
</dbReference>
<keyword evidence="11" id="KW-0206">Cytoskeleton</keyword>
<dbReference type="SUPFAM" id="SSF143575">
    <property type="entry name" value="GAS2 domain-like"/>
    <property type="match status" value="1"/>
</dbReference>
<dbReference type="SMART" id="SM00054">
    <property type="entry name" value="EFh"/>
    <property type="match status" value="2"/>
</dbReference>
<dbReference type="Gene3D" id="1.20.58.1060">
    <property type="match status" value="1"/>
</dbReference>
<feature type="coiled-coil region" evidence="13">
    <location>
        <begin position="1429"/>
        <end position="1479"/>
    </location>
</feature>
<feature type="domain" description="SH3" evidence="15">
    <location>
        <begin position="759"/>
        <end position="816"/>
    </location>
</feature>
<dbReference type="Pfam" id="PF21097">
    <property type="entry name" value="SR_plectin_7"/>
    <property type="match status" value="1"/>
</dbReference>
<keyword evidence="10" id="KW-0472">Membrane</keyword>
<dbReference type="InterPro" id="IPR041615">
    <property type="entry name" value="Desmoplakin_SH3"/>
</dbReference>
<name>A0A7K5PPC1_9CORV</name>
<dbReference type="GO" id="GO:0005198">
    <property type="term" value="F:structural molecule activity"/>
    <property type="evidence" value="ECO:0007669"/>
    <property type="project" value="TreeGrafter"/>
</dbReference>
<dbReference type="SUPFAM" id="SSF47473">
    <property type="entry name" value="EF-hand"/>
    <property type="match status" value="1"/>
</dbReference>
<dbReference type="FunFam" id="1.20.58.60:FF:000009">
    <property type="entry name" value="dystonin isoform X1"/>
    <property type="match status" value="1"/>
</dbReference>
<dbReference type="InterPro" id="IPR036534">
    <property type="entry name" value="GAR_dom_sf"/>
</dbReference>
<evidence type="ECO:0000256" key="4">
    <source>
        <dbReference type="ARBA" id="ARBA00022475"/>
    </source>
</evidence>
<dbReference type="Proteomes" id="UP000532437">
    <property type="component" value="Unassembled WGS sequence"/>
</dbReference>
<feature type="coiled-coil region" evidence="13">
    <location>
        <begin position="1517"/>
        <end position="1576"/>
    </location>
</feature>
<dbReference type="SMART" id="SM00150">
    <property type="entry name" value="SPEC"/>
    <property type="match status" value="32"/>
</dbReference>
<dbReference type="Pfam" id="PF00435">
    <property type="entry name" value="Spectrin"/>
    <property type="match status" value="21"/>
</dbReference>
<comment type="caution">
    <text evidence="19">The sequence shown here is derived from an EMBL/GenBank/DDBJ whole genome shotgun (WGS) entry which is preliminary data.</text>
</comment>
<dbReference type="FunFam" id="1.20.58.60:FF:000350">
    <property type="entry name" value="Dystonin"/>
    <property type="match status" value="1"/>
</dbReference>
<dbReference type="FunFam" id="1.20.58.60:FF:000016">
    <property type="entry name" value="Microtubule-actin cross-linking factor 1"/>
    <property type="match status" value="1"/>
</dbReference>
<feature type="coiled-coil region" evidence="13">
    <location>
        <begin position="613"/>
        <end position="640"/>
    </location>
</feature>
<feature type="region of interest" description="Disordered" evidence="14">
    <location>
        <begin position="5250"/>
        <end position="5340"/>
    </location>
</feature>
<dbReference type="FunFam" id="1.20.58.60:FF:000052">
    <property type="entry name" value="dystonin isoform X2"/>
    <property type="match status" value="1"/>
</dbReference>
<feature type="coiled-coil region" evidence="13">
    <location>
        <begin position="1682"/>
        <end position="1751"/>
    </location>
</feature>
<dbReference type="FunFam" id="1.20.58.60:FF:000031">
    <property type="entry name" value="Microtubule-actin cross-linking factor 1"/>
    <property type="match status" value="1"/>
</dbReference>
<dbReference type="GO" id="GO:0005737">
    <property type="term" value="C:cytoplasm"/>
    <property type="evidence" value="ECO:0007669"/>
    <property type="project" value="TreeGrafter"/>
</dbReference>
<feature type="coiled-coil region" evidence="13">
    <location>
        <begin position="2353"/>
        <end position="2380"/>
    </location>
</feature>
<keyword evidence="6" id="KW-0597">Phosphoprotein</keyword>
<dbReference type="Pfam" id="PF18373">
    <property type="entry name" value="Spectrin_2"/>
    <property type="match status" value="1"/>
</dbReference>
<dbReference type="FunFam" id="1.20.58.60:FF:000012">
    <property type="entry name" value="Microtubule-actin cross-linking factor 1"/>
    <property type="match status" value="1"/>
</dbReference>
<dbReference type="GO" id="GO:0031581">
    <property type="term" value="P:hemidesmosome assembly"/>
    <property type="evidence" value="ECO:0007669"/>
    <property type="project" value="TreeGrafter"/>
</dbReference>
<feature type="coiled-coil region" evidence="13">
    <location>
        <begin position="2567"/>
        <end position="2628"/>
    </location>
</feature>
<keyword evidence="4" id="KW-1003">Cell membrane</keyword>
<evidence type="ECO:0000256" key="11">
    <source>
        <dbReference type="ARBA" id="ARBA00023212"/>
    </source>
</evidence>
<evidence type="ECO:0000256" key="8">
    <source>
        <dbReference type="ARBA" id="ARBA00022737"/>
    </source>
</evidence>
<dbReference type="FunFam" id="1.20.58.60:FF:000001">
    <property type="entry name" value="Microtubule-actin cross-linking factor 1"/>
    <property type="match status" value="3"/>
</dbReference>
<dbReference type="InterPro" id="IPR001715">
    <property type="entry name" value="CH_dom"/>
</dbReference>
<keyword evidence="5" id="KW-0963">Cytoplasm</keyword>
<dbReference type="Gene3D" id="2.30.30.40">
    <property type="entry name" value="SH3 Domains"/>
    <property type="match status" value="1"/>
</dbReference>
<accession>A0A7K5PPC1</accession>
<dbReference type="Pfam" id="PF21019">
    <property type="entry name" value="Spectrin_3"/>
    <property type="match status" value="1"/>
</dbReference>
<dbReference type="Gene3D" id="1.20.58.60">
    <property type="match status" value="32"/>
</dbReference>
<dbReference type="FunFam" id="1.20.58.60:FF:000085">
    <property type="entry name" value="dystonin isoform X2"/>
    <property type="match status" value="1"/>
</dbReference>
<dbReference type="FunFam" id="1.20.58.60:FF:000060">
    <property type="entry name" value="dystonin isoform X2"/>
    <property type="match status" value="1"/>
</dbReference>
<feature type="domain" description="GAR" evidence="18">
    <location>
        <begin position="5042"/>
        <end position="5121"/>
    </location>
</feature>
<dbReference type="PROSITE" id="PS50021">
    <property type="entry name" value="CH"/>
    <property type="match status" value="1"/>
</dbReference>
<keyword evidence="3 12" id="KW-0728">SH3 domain</keyword>
<feature type="coiled-coil region" evidence="13">
    <location>
        <begin position="4106"/>
        <end position="4140"/>
    </location>
</feature>
<dbReference type="InterPro" id="IPR041573">
    <property type="entry name" value="Desmoplakin_Spectrin-like"/>
</dbReference>
<dbReference type="PANTHER" id="PTHR23169">
    <property type="entry name" value="ENVOPLAKIN"/>
    <property type="match status" value="1"/>
</dbReference>
<dbReference type="GO" id="GO:0005882">
    <property type="term" value="C:intermediate filament"/>
    <property type="evidence" value="ECO:0007669"/>
    <property type="project" value="TreeGrafter"/>
</dbReference>
<evidence type="ECO:0000256" key="9">
    <source>
        <dbReference type="ARBA" id="ARBA00022837"/>
    </source>
</evidence>
<dbReference type="PANTHER" id="PTHR23169:SF24">
    <property type="entry name" value="DYSTONIN"/>
    <property type="match status" value="1"/>
</dbReference>
<dbReference type="GO" id="GO:0005925">
    <property type="term" value="C:focal adhesion"/>
    <property type="evidence" value="ECO:0007669"/>
    <property type="project" value="TreeGrafter"/>
</dbReference>
<dbReference type="InterPro" id="IPR001452">
    <property type="entry name" value="SH3_domain"/>
</dbReference>
<dbReference type="FunFam" id="1.20.58.60:FF:000027">
    <property type="entry name" value="Microtubule-actin cross-linking factor 1"/>
    <property type="match status" value="1"/>
</dbReference>
<organism evidence="19 20">
    <name type="scientific">Erythrocercus mccallii</name>
    <dbReference type="NCBI Taxonomy" id="107208"/>
    <lineage>
        <taxon>Eukaryota</taxon>
        <taxon>Metazoa</taxon>
        <taxon>Chordata</taxon>
        <taxon>Craniata</taxon>
        <taxon>Vertebrata</taxon>
        <taxon>Euteleostomi</taxon>
        <taxon>Archelosauria</taxon>
        <taxon>Archosauria</taxon>
        <taxon>Dinosauria</taxon>
        <taxon>Saurischia</taxon>
        <taxon>Theropoda</taxon>
        <taxon>Coelurosauria</taxon>
        <taxon>Aves</taxon>
        <taxon>Neognathae</taxon>
        <taxon>Neoaves</taxon>
        <taxon>Telluraves</taxon>
        <taxon>Australaves</taxon>
        <taxon>Passeriformes</taxon>
        <taxon>Corvoidea</taxon>
        <taxon>Dicruridae</taxon>
        <taxon>Erythrocercus</taxon>
    </lineage>
</organism>
<dbReference type="FunFam" id="1.20.58.60:FF:000022">
    <property type="entry name" value="Microtubule-actin cross-linking factor 1"/>
    <property type="match status" value="1"/>
</dbReference>
<dbReference type="FunFam" id="1.20.58.60:FF:000094">
    <property type="entry name" value="dystonin isoform X2"/>
    <property type="match status" value="1"/>
</dbReference>
<dbReference type="Pfam" id="PF00307">
    <property type="entry name" value="CH"/>
    <property type="match status" value="1"/>
</dbReference>
<dbReference type="GO" id="GO:0030056">
    <property type="term" value="C:hemidesmosome"/>
    <property type="evidence" value="ECO:0007669"/>
    <property type="project" value="TreeGrafter"/>
</dbReference>
<feature type="coiled-coil region" evidence="13">
    <location>
        <begin position="1080"/>
        <end position="1114"/>
    </location>
</feature>
<feature type="non-terminal residue" evidence="19">
    <location>
        <position position="5340"/>
    </location>
</feature>
<feature type="coiled-coil region" evidence="13">
    <location>
        <begin position="4751"/>
        <end position="4778"/>
    </location>
</feature>
<evidence type="ECO:0000256" key="7">
    <source>
        <dbReference type="ARBA" id="ARBA00022723"/>
    </source>
</evidence>
<dbReference type="FunFam" id="1.20.58.60:FF:000114">
    <property type="entry name" value="dystonin isoform X1"/>
    <property type="match status" value="1"/>
</dbReference>
<evidence type="ECO:0000256" key="3">
    <source>
        <dbReference type="ARBA" id="ARBA00022443"/>
    </source>
</evidence>
<dbReference type="Pfam" id="PF13499">
    <property type="entry name" value="EF-hand_7"/>
    <property type="match status" value="1"/>
</dbReference>
<dbReference type="FunFam" id="1.20.58.60:FF:000014">
    <property type="entry name" value="microtubule-actin cross-linking factor 1"/>
    <property type="match status" value="1"/>
</dbReference>
<dbReference type="FunFam" id="1.20.58.60:FF:000074">
    <property type="entry name" value="dystonin isoform X1"/>
    <property type="match status" value="1"/>
</dbReference>
<evidence type="ECO:0000313" key="19">
    <source>
        <dbReference type="EMBL" id="NWT56824.1"/>
    </source>
</evidence>
<feature type="domain" description="EF-hand" evidence="17">
    <location>
        <begin position="5002"/>
        <end position="5037"/>
    </location>
</feature>
<dbReference type="InterPro" id="IPR002048">
    <property type="entry name" value="EF_hand_dom"/>
</dbReference>
<evidence type="ECO:0000256" key="2">
    <source>
        <dbReference type="ARBA" id="ARBA00004245"/>
    </source>
</evidence>
<evidence type="ECO:0000313" key="20">
    <source>
        <dbReference type="Proteomes" id="UP000532437"/>
    </source>
</evidence>